<keyword evidence="3" id="KW-1185">Reference proteome</keyword>
<dbReference type="Pfam" id="PF20373">
    <property type="entry name" value="DUF6668"/>
    <property type="match status" value="1"/>
</dbReference>
<protein>
    <submittedName>
        <fullName evidence="2">DUF6668 family protein</fullName>
    </submittedName>
</protein>
<sequence>MQTEPNETNPWVPEAPRVERRAAVDTRPSYLRLGPSQPGRGRVPPPVSGGLPLWTPRHGPVGGWWWVACHGGAGTTTLALAAGGSDAERRGWPNAERPPRVPAVLVARTHARGLTAAQEAAQQWASGAVPGVELLGLVAIADAPGKLPKVLRDALRFVAGGVPRVWQVPWVEEWRTGTPPPRGPAVTATVRLAADLGRLVARQREYP</sequence>
<dbReference type="Proteomes" id="UP001551482">
    <property type="component" value="Unassembled WGS sequence"/>
</dbReference>
<accession>A0ABV3D9Q9</accession>
<evidence type="ECO:0000313" key="2">
    <source>
        <dbReference type="EMBL" id="MEU8132473.1"/>
    </source>
</evidence>
<comment type="caution">
    <text evidence="2">The sequence shown here is derived from an EMBL/GenBank/DDBJ whole genome shotgun (WGS) entry which is preliminary data.</text>
</comment>
<evidence type="ECO:0000313" key="3">
    <source>
        <dbReference type="Proteomes" id="UP001551482"/>
    </source>
</evidence>
<dbReference type="RefSeq" id="WP_358348354.1">
    <property type="nucleotide sequence ID" value="NZ_JBEZFP010000005.1"/>
</dbReference>
<name>A0ABV3D9Q9_9ACTN</name>
<dbReference type="InterPro" id="IPR046609">
    <property type="entry name" value="DUF6668"/>
</dbReference>
<feature type="compositionally biased region" description="Low complexity" evidence="1">
    <location>
        <begin position="34"/>
        <end position="48"/>
    </location>
</feature>
<feature type="region of interest" description="Disordered" evidence="1">
    <location>
        <begin position="1"/>
        <end position="48"/>
    </location>
</feature>
<gene>
    <name evidence="2" type="ORF">AB0C36_03105</name>
</gene>
<dbReference type="EMBL" id="JBEZFP010000005">
    <property type="protein sequence ID" value="MEU8132473.1"/>
    <property type="molecule type" value="Genomic_DNA"/>
</dbReference>
<reference evidence="2 3" key="1">
    <citation type="submission" date="2024-06" db="EMBL/GenBank/DDBJ databases">
        <title>The Natural Products Discovery Center: Release of the First 8490 Sequenced Strains for Exploring Actinobacteria Biosynthetic Diversity.</title>
        <authorList>
            <person name="Kalkreuter E."/>
            <person name="Kautsar S.A."/>
            <person name="Yang D."/>
            <person name="Bader C.D."/>
            <person name="Teijaro C.N."/>
            <person name="Fluegel L."/>
            <person name="Davis C.M."/>
            <person name="Simpson J.R."/>
            <person name="Lauterbach L."/>
            <person name="Steele A.D."/>
            <person name="Gui C."/>
            <person name="Meng S."/>
            <person name="Li G."/>
            <person name="Viehrig K."/>
            <person name="Ye F."/>
            <person name="Su P."/>
            <person name="Kiefer A.F."/>
            <person name="Nichols A."/>
            <person name="Cepeda A.J."/>
            <person name="Yan W."/>
            <person name="Fan B."/>
            <person name="Jiang Y."/>
            <person name="Adhikari A."/>
            <person name="Zheng C.-J."/>
            <person name="Schuster L."/>
            <person name="Cowan T.M."/>
            <person name="Smanski M.J."/>
            <person name="Chevrette M.G."/>
            <person name="De Carvalho L.P.S."/>
            <person name="Shen B."/>
        </authorList>
    </citation>
    <scope>NUCLEOTIDE SEQUENCE [LARGE SCALE GENOMIC DNA]</scope>
    <source>
        <strain evidence="2 3">NPDC048946</strain>
    </source>
</reference>
<evidence type="ECO:0000256" key="1">
    <source>
        <dbReference type="SAM" id="MobiDB-lite"/>
    </source>
</evidence>
<proteinExistence type="predicted"/>
<organism evidence="2 3">
    <name type="scientific">Streptodolium elevatio</name>
    <dbReference type="NCBI Taxonomy" id="3157996"/>
    <lineage>
        <taxon>Bacteria</taxon>
        <taxon>Bacillati</taxon>
        <taxon>Actinomycetota</taxon>
        <taxon>Actinomycetes</taxon>
        <taxon>Kitasatosporales</taxon>
        <taxon>Streptomycetaceae</taxon>
        <taxon>Streptodolium</taxon>
    </lineage>
</organism>